<dbReference type="AlphaFoldDB" id="A0A4S4BJ64"/>
<feature type="region of interest" description="Disordered" evidence="1">
    <location>
        <begin position="28"/>
        <end position="69"/>
    </location>
</feature>
<comment type="caution">
    <text evidence="2">The sequence shown here is derived from an EMBL/GenBank/DDBJ whole genome shotgun (WGS) entry which is preliminary data.</text>
</comment>
<proteinExistence type="predicted"/>
<evidence type="ECO:0000313" key="2">
    <source>
        <dbReference type="EMBL" id="THF74094.1"/>
    </source>
</evidence>
<organism evidence="2 3">
    <name type="scientific">Metabacillus sediminilitoris</name>
    <dbReference type="NCBI Taxonomy" id="2567941"/>
    <lineage>
        <taxon>Bacteria</taxon>
        <taxon>Bacillati</taxon>
        <taxon>Bacillota</taxon>
        <taxon>Bacilli</taxon>
        <taxon>Bacillales</taxon>
        <taxon>Bacillaceae</taxon>
        <taxon>Metabacillus</taxon>
    </lineage>
</organism>
<accession>A0A4S4BJ64</accession>
<reference evidence="2 3" key="1">
    <citation type="submission" date="2019-04" db="EMBL/GenBank/DDBJ databases">
        <title>Bacillus sediminilitoris sp. nov., isolated from a tidal flat sediment on the East China Sea.</title>
        <authorList>
            <person name="Wei Y."/>
            <person name="Mao H."/>
            <person name="Fang J."/>
        </authorList>
    </citation>
    <scope>NUCLEOTIDE SEQUENCE [LARGE SCALE GENOMIC DNA]</scope>
    <source>
        <strain evidence="2 3">DSL-17</strain>
    </source>
</reference>
<gene>
    <name evidence="2" type="ORF">E6W99_25805</name>
</gene>
<evidence type="ECO:0000256" key="1">
    <source>
        <dbReference type="SAM" id="MobiDB-lite"/>
    </source>
</evidence>
<evidence type="ECO:0008006" key="4">
    <source>
        <dbReference type="Google" id="ProtNLM"/>
    </source>
</evidence>
<dbReference type="RefSeq" id="WP_136359229.1">
    <property type="nucleotide sequence ID" value="NZ_CP046266.1"/>
</dbReference>
<dbReference type="EMBL" id="SSNT01000042">
    <property type="protein sequence ID" value="THF74094.1"/>
    <property type="molecule type" value="Genomic_DNA"/>
</dbReference>
<keyword evidence="3" id="KW-1185">Reference proteome</keyword>
<dbReference type="OrthoDB" id="2365803at2"/>
<protein>
    <recommendedName>
        <fullName evidence="4">YqkK</fullName>
    </recommendedName>
</protein>
<evidence type="ECO:0000313" key="3">
    <source>
        <dbReference type="Proteomes" id="UP000310334"/>
    </source>
</evidence>
<sequence length="69" mass="8158">MAKTKAKKMREKQVREGKMDVTIRRGSWGELNPCSRQTKSKKEVLKRMDKKHRKNHSLTSYDENGSFTF</sequence>
<feature type="compositionally biased region" description="Polar residues" evidence="1">
    <location>
        <begin position="57"/>
        <end position="69"/>
    </location>
</feature>
<name>A0A4S4BJ64_9BACI</name>
<dbReference type="Proteomes" id="UP000310334">
    <property type="component" value="Unassembled WGS sequence"/>
</dbReference>